<keyword evidence="11" id="KW-0443">Lipid metabolism</keyword>
<evidence type="ECO:0000256" key="2">
    <source>
        <dbReference type="ARBA" id="ARBA00004275"/>
    </source>
</evidence>
<dbReference type="FunFam" id="1.10.540.10:FF:000006">
    <property type="entry name" value="Acyl-coenzyme A oxidase"/>
    <property type="match status" value="1"/>
</dbReference>
<evidence type="ECO:0000256" key="1">
    <source>
        <dbReference type="ARBA" id="ARBA00001974"/>
    </source>
</evidence>
<dbReference type="PIRSF" id="PIRSF000168">
    <property type="entry name" value="Acyl-CoA_oxidase"/>
    <property type="match status" value="1"/>
</dbReference>
<keyword evidence="9" id="KW-0067">ATP-binding</keyword>
<keyword evidence="12" id="KW-0576">Peroxisome</keyword>
<evidence type="ECO:0000256" key="8">
    <source>
        <dbReference type="ARBA" id="ARBA00022832"/>
    </source>
</evidence>
<evidence type="ECO:0000259" key="16">
    <source>
        <dbReference type="Pfam" id="PF01756"/>
    </source>
</evidence>
<organism evidence="19 20">
    <name type="scientific">Oopsacas minuta</name>
    <dbReference type="NCBI Taxonomy" id="111878"/>
    <lineage>
        <taxon>Eukaryota</taxon>
        <taxon>Metazoa</taxon>
        <taxon>Porifera</taxon>
        <taxon>Hexactinellida</taxon>
        <taxon>Hexasterophora</taxon>
        <taxon>Lyssacinosida</taxon>
        <taxon>Leucopsacidae</taxon>
        <taxon>Oopsacas</taxon>
    </lineage>
</organism>
<comment type="caution">
    <text evidence="19">The sequence shown here is derived from an EMBL/GenBank/DDBJ whole genome shotgun (WGS) entry which is preliminary data.</text>
</comment>
<dbReference type="GO" id="GO:0005504">
    <property type="term" value="F:fatty acid binding"/>
    <property type="evidence" value="ECO:0007669"/>
    <property type="project" value="TreeGrafter"/>
</dbReference>
<dbReference type="Pfam" id="PF22924">
    <property type="entry name" value="ACOX_C_alpha1"/>
    <property type="match status" value="1"/>
</dbReference>
<dbReference type="GO" id="GO:0071949">
    <property type="term" value="F:FAD binding"/>
    <property type="evidence" value="ECO:0007669"/>
    <property type="project" value="InterPro"/>
</dbReference>
<comment type="similarity">
    <text evidence="4 13">Belongs to the acyl-CoA oxidase family.</text>
</comment>
<evidence type="ECO:0000259" key="17">
    <source>
        <dbReference type="Pfam" id="PF14749"/>
    </source>
</evidence>
<protein>
    <recommendedName>
        <fullName evidence="13">Acyl-coenzyme A oxidase</fullName>
    </recommendedName>
</protein>
<keyword evidence="20" id="KW-1185">Reference proteome</keyword>
<evidence type="ECO:0000256" key="12">
    <source>
        <dbReference type="ARBA" id="ARBA00023140"/>
    </source>
</evidence>
<dbReference type="InterPro" id="IPR009100">
    <property type="entry name" value="AcylCoA_DH/oxidase_NM_dom_sf"/>
</dbReference>
<dbReference type="InterPro" id="IPR037069">
    <property type="entry name" value="AcylCoA_DH/ox_N_sf"/>
</dbReference>
<keyword evidence="10" id="KW-0560">Oxidoreductase</keyword>
<dbReference type="FunFam" id="2.40.110.10:FF:000003">
    <property type="entry name" value="Acyl-coenzyme A oxidase"/>
    <property type="match status" value="1"/>
</dbReference>
<evidence type="ECO:0000256" key="11">
    <source>
        <dbReference type="ARBA" id="ARBA00023098"/>
    </source>
</evidence>
<dbReference type="EMBL" id="JAKMXF010000266">
    <property type="protein sequence ID" value="KAI6653599.1"/>
    <property type="molecule type" value="Genomic_DNA"/>
</dbReference>
<feature type="active site" description="Proton acceptor" evidence="14">
    <location>
        <position position="420"/>
    </location>
</feature>
<dbReference type="InterPro" id="IPR046373">
    <property type="entry name" value="Acyl-CoA_Oxase/DH_mid-dom_sf"/>
</dbReference>
<comment type="subcellular location">
    <subcellularLocation>
        <location evidence="2">Peroxisome</location>
    </subcellularLocation>
</comment>
<comment type="cofactor">
    <cofactor evidence="1">
        <name>FAD</name>
        <dbReference type="ChEBI" id="CHEBI:57692"/>
    </cofactor>
</comment>
<comment type="pathway">
    <text evidence="3">Lipid metabolism; peroxisomal fatty acid beta-oxidation.</text>
</comment>
<evidence type="ECO:0000256" key="10">
    <source>
        <dbReference type="ARBA" id="ARBA00023002"/>
    </source>
</evidence>
<dbReference type="Pfam" id="PF01756">
    <property type="entry name" value="ACOX"/>
    <property type="match status" value="1"/>
</dbReference>
<evidence type="ECO:0000313" key="19">
    <source>
        <dbReference type="EMBL" id="KAI6653599.1"/>
    </source>
</evidence>
<reference evidence="19 20" key="1">
    <citation type="journal article" date="2023" name="BMC Biol.">
        <title>The compact genome of the sponge Oopsacas minuta (Hexactinellida) is lacking key metazoan core genes.</title>
        <authorList>
            <person name="Santini S."/>
            <person name="Schenkelaars Q."/>
            <person name="Jourda C."/>
            <person name="Duchesne M."/>
            <person name="Belahbib H."/>
            <person name="Rocher C."/>
            <person name="Selva M."/>
            <person name="Riesgo A."/>
            <person name="Vervoort M."/>
            <person name="Leys S.P."/>
            <person name="Kodjabachian L."/>
            <person name="Le Bivic A."/>
            <person name="Borchiellini C."/>
            <person name="Claverie J.M."/>
            <person name="Renard E."/>
        </authorList>
    </citation>
    <scope>NUCLEOTIDE SEQUENCE [LARGE SCALE GENOMIC DNA]</scope>
    <source>
        <strain evidence="19">SPO-2</strain>
    </source>
</reference>
<dbReference type="GO" id="GO:0005524">
    <property type="term" value="F:ATP binding"/>
    <property type="evidence" value="ECO:0007669"/>
    <property type="project" value="UniProtKB-KW"/>
</dbReference>
<dbReference type="InterPro" id="IPR012258">
    <property type="entry name" value="Acyl-CoA_oxidase"/>
</dbReference>
<evidence type="ECO:0000256" key="9">
    <source>
        <dbReference type="ARBA" id="ARBA00022840"/>
    </source>
</evidence>
<evidence type="ECO:0000256" key="5">
    <source>
        <dbReference type="ARBA" id="ARBA00022630"/>
    </source>
</evidence>
<dbReference type="InterPro" id="IPR029320">
    <property type="entry name" value="Acyl-CoA_ox_N"/>
</dbReference>
<dbReference type="SUPFAM" id="SSF47203">
    <property type="entry name" value="Acyl-CoA dehydrogenase C-terminal domain-like"/>
    <property type="match status" value="2"/>
</dbReference>
<feature type="binding site" evidence="15">
    <location>
        <position position="176"/>
    </location>
    <ligand>
        <name>FAD</name>
        <dbReference type="ChEBI" id="CHEBI:57692"/>
    </ligand>
</feature>
<evidence type="ECO:0000259" key="18">
    <source>
        <dbReference type="Pfam" id="PF22924"/>
    </source>
</evidence>
<evidence type="ECO:0000256" key="7">
    <source>
        <dbReference type="ARBA" id="ARBA00022827"/>
    </source>
</evidence>
<evidence type="ECO:0000256" key="3">
    <source>
        <dbReference type="ARBA" id="ARBA00004846"/>
    </source>
</evidence>
<dbReference type="InterPro" id="IPR055060">
    <property type="entry name" value="ACOX_C_alpha1"/>
</dbReference>
<dbReference type="Pfam" id="PF14749">
    <property type="entry name" value="Acyl-CoA_ox_N"/>
    <property type="match status" value="1"/>
</dbReference>
<dbReference type="FunFam" id="1.20.140.10:FF:000005">
    <property type="entry name" value="Acyl-coenzyme A oxidase"/>
    <property type="match status" value="1"/>
</dbReference>
<evidence type="ECO:0000256" key="15">
    <source>
        <dbReference type="PIRSR" id="PIRSR000168-2"/>
    </source>
</evidence>
<evidence type="ECO:0000256" key="4">
    <source>
        <dbReference type="ARBA" id="ARBA00006288"/>
    </source>
</evidence>
<dbReference type="Proteomes" id="UP001165289">
    <property type="component" value="Unassembled WGS sequence"/>
</dbReference>
<feature type="domain" description="Acyl-CoA oxidase C-alpha1" evidence="18">
    <location>
        <begin position="274"/>
        <end position="435"/>
    </location>
</feature>
<dbReference type="AlphaFoldDB" id="A0AAV7JYN3"/>
<sequence length="658" mass="74642">METIAAERKASKLATKELTYFLYGGEEMVLRKREIENAVISDPTYDITKYHYLTREELFEQAVKKSVHSITKLMPELDILGVFERHSLTSVIGGENPLSLHTDMFMPTITGQGSDEQQEKWLPLATNYKIIGCYAQTEMGHGTYVRGLETTATYDPVKQEFDIHSPTLTSIKWWPGTLGVNATHAIVPARLITKGEDKGIHNFIVQLRSLDNHTAMKGITIGDIGPKFGYAEMDNGFLKFEHVRIPRDNLLMRFSQVLPDGTYVRPKTSSKLSYGTMVLIRAGLSKFSFEMLSRALTIAIRYSIVRRQTQNRPGEAETQLLDYVNQQHTLITLLATVFGIYFVSQDTIQLYVKTQSQLNEENMELLPELHASSSGVKAISTNLASQGIETCRIACGGHGYSLSSGFPFLYQSTTPSMTYEGDNNVLLLQTARYLIKIRKEVQEDPSYSPPDNVNYLTEAVRPRNINFRSPQHQLALYQCMVRACVDRAATKVSQGEKIGLDYFDAWNAAAVELIQCAEAHTHYVMVKSFIENIDKEEVRNMSPYNQFILKCLSDIFSLNYILNKSGLFIEAGAIYGRELNEIREVIQSQILEVRPAAVSLVDAFDYPDFVLRSVLGRKDGDVYTAMWEWVQHNPRNKHKNGVHPVYKKYTRKLLRAKM</sequence>
<name>A0AAV7JYN3_9METZ</name>
<keyword evidence="5 13" id="KW-0285">Flavoprotein</keyword>
<dbReference type="FunFam" id="1.20.140.10:FF:000013">
    <property type="entry name" value="Acyl-coenzyme A oxidase"/>
    <property type="match status" value="1"/>
</dbReference>
<dbReference type="GO" id="GO:0033540">
    <property type="term" value="P:fatty acid beta-oxidation using acyl-CoA oxidase"/>
    <property type="evidence" value="ECO:0007669"/>
    <property type="project" value="TreeGrafter"/>
</dbReference>
<accession>A0AAV7JYN3</accession>
<dbReference type="GO" id="GO:0055088">
    <property type="term" value="P:lipid homeostasis"/>
    <property type="evidence" value="ECO:0007669"/>
    <property type="project" value="TreeGrafter"/>
</dbReference>
<feature type="domain" description="Acyl-coenzyme A oxidase N-terminal" evidence="17">
    <location>
        <begin position="15"/>
        <end position="131"/>
    </location>
</feature>
<dbReference type="InterPro" id="IPR036250">
    <property type="entry name" value="AcylCo_DH-like_C"/>
</dbReference>
<proteinExistence type="inferred from homology"/>
<evidence type="ECO:0000256" key="6">
    <source>
        <dbReference type="ARBA" id="ARBA00022741"/>
    </source>
</evidence>
<evidence type="ECO:0000256" key="13">
    <source>
        <dbReference type="PIRNR" id="PIRNR000168"/>
    </source>
</evidence>
<dbReference type="PANTHER" id="PTHR10909:SF250">
    <property type="entry name" value="PEROXISOMAL ACYL-COENZYME A OXIDASE 1"/>
    <property type="match status" value="1"/>
</dbReference>
<dbReference type="Gene3D" id="1.10.540.10">
    <property type="entry name" value="Acyl-CoA dehydrogenase/oxidase, N-terminal domain"/>
    <property type="match status" value="1"/>
</dbReference>
<feature type="domain" description="Acyl-CoA oxidase C-terminal" evidence="16">
    <location>
        <begin position="470"/>
        <end position="654"/>
    </location>
</feature>
<keyword evidence="6" id="KW-0547">Nucleotide-binding</keyword>
<dbReference type="Gene3D" id="1.20.140.10">
    <property type="entry name" value="Butyryl-CoA Dehydrogenase, subunit A, domain 3"/>
    <property type="match status" value="2"/>
</dbReference>
<evidence type="ECO:0000313" key="20">
    <source>
        <dbReference type="Proteomes" id="UP001165289"/>
    </source>
</evidence>
<keyword evidence="8" id="KW-0276">Fatty acid metabolism</keyword>
<dbReference type="GO" id="GO:0005777">
    <property type="term" value="C:peroxisome"/>
    <property type="evidence" value="ECO:0007669"/>
    <property type="project" value="UniProtKB-SubCell"/>
</dbReference>
<dbReference type="Gene3D" id="2.40.110.10">
    <property type="entry name" value="Butyryl-CoA Dehydrogenase, subunit A, domain 2"/>
    <property type="match status" value="1"/>
</dbReference>
<dbReference type="InterPro" id="IPR002655">
    <property type="entry name" value="Acyl-CoA_oxidase_C"/>
</dbReference>
<evidence type="ECO:0000256" key="14">
    <source>
        <dbReference type="PIRSR" id="PIRSR000168-1"/>
    </source>
</evidence>
<gene>
    <name evidence="19" type="ORF">LOD99_3494</name>
</gene>
<feature type="binding site" evidence="15">
    <location>
        <position position="137"/>
    </location>
    <ligand>
        <name>FAD</name>
        <dbReference type="ChEBI" id="CHEBI:57692"/>
    </ligand>
</feature>
<dbReference type="GO" id="GO:0003997">
    <property type="term" value="F:acyl-CoA oxidase activity"/>
    <property type="evidence" value="ECO:0007669"/>
    <property type="project" value="InterPro"/>
</dbReference>
<dbReference type="PANTHER" id="PTHR10909">
    <property type="entry name" value="ELECTRON TRANSPORT OXIDOREDUCTASE"/>
    <property type="match status" value="1"/>
</dbReference>
<dbReference type="SUPFAM" id="SSF56645">
    <property type="entry name" value="Acyl-CoA dehydrogenase NM domain-like"/>
    <property type="match status" value="1"/>
</dbReference>
<keyword evidence="7 13" id="KW-0274">FAD</keyword>